<reference evidence="1 2" key="1">
    <citation type="journal article" date="2013" name="Genome Announc.">
        <title>Genome Sequence of the Pyrene- and Fluoranthene-Degrading Bacterium Cycloclasticus sp. Strain PY97M.</title>
        <authorList>
            <person name="Cui Z."/>
            <person name="Xu G."/>
            <person name="Li Q."/>
            <person name="Gao W."/>
            <person name="Zheng L."/>
        </authorList>
    </citation>
    <scope>NUCLEOTIDE SEQUENCE [LARGE SCALE GENOMIC DNA]</scope>
    <source>
        <strain evidence="1 2">PY97M</strain>
    </source>
</reference>
<dbReference type="AlphaFoldDB" id="A0AB33YZ75"/>
<keyword evidence="2" id="KW-1185">Reference proteome</keyword>
<sequence length="50" mass="5619">MPTLRAHAVRSTAFGEFEAVMIENCGHVPHVEQPDIVLKRSTDFLKRLAV</sequence>
<gene>
    <name evidence="1" type="ORF">L196_10799</name>
</gene>
<dbReference type="InterPro" id="IPR029058">
    <property type="entry name" value="AB_hydrolase_fold"/>
</dbReference>
<accession>A0AB33YZ75</accession>
<evidence type="ECO:0000313" key="1">
    <source>
        <dbReference type="EMBL" id="EPD12286.1"/>
    </source>
</evidence>
<comment type="caution">
    <text evidence="1">The sequence shown here is derived from an EMBL/GenBank/DDBJ whole genome shotgun (WGS) entry which is preliminary data.</text>
</comment>
<evidence type="ECO:0000313" key="2">
    <source>
        <dbReference type="Proteomes" id="UP000015462"/>
    </source>
</evidence>
<protein>
    <submittedName>
        <fullName evidence="1">Uncharacterized protein</fullName>
    </submittedName>
</protein>
<dbReference type="Gene3D" id="3.40.50.1820">
    <property type="entry name" value="alpha/beta hydrolase"/>
    <property type="match status" value="1"/>
</dbReference>
<dbReference type="SUPFAM" id="SSF53474">
    <property type="entry name" value="alpha/beta-Hydrolases"/>
    <property type="match status" value="1"/>
</dbReference>
<dbReference type="Proteomes" id="UP000015462">
    <property type="component" value="Unassembled WGS sequence"/>
</dbReference>
<dbReference type="EMBL" id="ASHL01000012">
    <property type="protein sequence ID" value="EPD12286.1"/>
    <property type="molecule type" value="Genomic_DNA"/>
</dbReference>
<proteinExistence type="predicted"/>
<organism evidence="1 2">
    <name type="scientific">Cycloclasticus pugetii</name>
    <dbReference type="NCBI Taxonomy" id="34068"/>
    <lineage>
        <taxon>Bacteria</taxon>
        <taxon>Pseudomonadati</taxon>
        <taxon>Pseudomonadota</taxon>
        <taxon>Gammaproteobacteria</taxon>
        <taxon>Thiotrichales</taxon>
        <taxon>Piscirickettsiaceae</taxon>
        <taxon>Cycloclasticus</taxon>
    </lineage>
</organism>
<name>A0AB33YZ75_9GAMM</name>